<dbReference type="Pfam" id="PF21948">
    <property type="entry name" value="LplA-B_cat"/>
    <property type="match status" value="1"/>
</dbReference>
<organism evidence="8 9">
    <name type="scientific">Gleimia hominis</name>
    <dbReference type="NCBI Taxonomy" id="595468"/>
    <lineage>
        <taxon>Bacteria</taxon>
        <taxon>Bacillati</taxon>
        <taxon>Actinomycetota</taxon>
        <taxon>Actinomycetes</taxon>
        <taxon>Actinomycetales</taxon>
        <taxon>Actinomycetaceae</taxon>
        <taxon>Gleimia</taxon>
    </lineage>
</organism>
<evidence type="ECO:0000313" key="8">
    <source>
        <dbReference type="EMBL" id="MDT3768082.1"/>
    </source>
</evidence>
<dbReference type="InterPro" id="IPR000544">
    <property type="entry name" value="Octanoyltransferase"/>
</dbReference>
<dbReference type="GO" id="GO:0033819">
    <property type="term" value="F:lipoyl(octanoyl) transferase activity"/>
    <property type="evidence" value="ECO:0007669"/>
    <property type="project" value="UniProtKB-EC"/>
</dbReference>
<dbReference type="EC" id="2.3.1.181" evidence="5 6"/>
<feature type="binding site" evidence="5">
    <location>
        <begin position="138"/>
        <end position="140"/>
    </location>
    <ligand>
        <name>substrate</name>
    </ligand>
</feature>
<keyword evidence="2 5" id="KW-0808">Transferase</keyword>
<comment type="function">
    <text evidence="4 5 6">Catalyzes the transfer of endogenously produced octanoic acid from octanoyl-acyl-carrier-protein onto the lipoyl domains of lipoate-dependent enzymes. Lipoyl-ACP can also act as a substrate although octanoyl-ACP is likely to be the physiological substrate.</text>
</comment>
<evidence type="ECO:0000256" key="1">
    <source>
        <dbReference type="ARBA" id="ARBA00004821"/>
    </source>
</evidence>
<keyword evidence="3 5" id="KW-0012">Acyltransferase</keyword>
<evidence type="ECO:0000256" key="3">
    <source>
        <dbReference type="ARBA" id="ARBA00023315"/>
    </source>
</evidence>
<comment type="miscellaneous">
    <text evidence="5">In the reaction, the free carboxyl group of octanoic acid is attached via an amide linkage to the epsilon-amino group of a specific lysine residue of lipoyl domains of lipoate-dependent enzymes.</text>
</comment>
<dbReference type="CDD" id="cd16444">
    <property type="entry name" value="LipB"/>
    <property type="match status" value="1"/>
</dbReference>
<reference evidence="8 9" key="1">
    <citation type="submission" date="2023-06" db="EMBL/GenBank/DDBJ databases">
        <title>Draft genome sequence of Gleimia hominis type strain CCUG 57540T.</title>
        <authorList>
            <person name="Salva-Serra F."/>
            <person name="Cardew S."/>
            <person name="Jensie Markopoulos S."/>
            <person name="Ohlen M."/>
            <person name="Inganas E."/>
            <person name="Svensson-Stadler L."/>
            <person name="Moore E.R.B."/>
        </authorList>
    </citation>
    <scope>NUCLEOTIDE SEQUENCE [LARGE SCALE GENOMIC DNA]</scope>
    <source>
        <strain evidence="8 9">CCUG 57540</strain>
    </source>
</reference>
<dbReference type="PIRSF" id="PIRSF016262">
    <property type="entry name" value="LPLase"/>
    <property type="match status" value="1"/>
</dbReference>
<dbReference type="Gene3D" id="3.30.930.10">
    <property type="entry name" value="Bira Bifunctional Protein, Domain 2"/>
    <property type="match status" value="1"/>
</dbReference>
<comment type="subcellular location">
    <subcellularLocation>
        <location evidence="5">Cytoplasm</location>
    </subcellularLocation>
</comment>
<dbReference type="EMBL" id="JASXSX010000005">
    <property type="protein sequence ID" value="MDT3768082.1"/>
    <property type="molecule type" value="Genomic_DNA"/>
</dbReference>
<dbReference type="SUPFAM" id="SSF55681">
    <property type="entry name" value="Class II aaRS and biotin synthetases"/>
    <property type="match status" value="1"/>
</dbReference>
<feature type="active site" description="Acyl-thioester intermediate" evidence="5">
    <location>
        <position position="170"/>
    </location>
</feature>
<dbReference type="NCBIfam" id="NF010925">
    <property type="entry name" value="PRK14345.1"/>
    <property type="match status" value="1"/>
</dbReference>
<feature type="binding site" evidence="5">
    <location>
        <begin position="69"/>
        <end position="76"/>
    </location>
    <ligand>
        <name>substrate</name>
    </ligand>
</feature>
<comment type="catalytic activity">
    <reaction evidence="5 6">
        <text>octanoyl-[ACP] + L-lysyl-[protein] = N(6)-octanoyl-L-lysyl-[protein] + holo-[ACP] + H(+)</text>
        <dbReference type="Rhea" id="RHEA:17665"/>
        <dbReference type="Rhea" id="RHEA-COMP:9636"/>
        <dbReference type="Rhea" id="RHEA-COMP:9685"/>
        <dbReference type="Rhea" id="RHEA-COMP:9752"/>
        <dbReference type="Rhea" id="RHEA-COMP:9928"/>
        <dbReference type="ChEBI" id="CHEBI:15378"/>
        <dbReference type="ChEBI" id="CHEBI:29969"/>
        <dbReference type="ChEBI" id="CHEBI:64479"/>
        <dbReference type="ChEBI" id="CHEBI:78463"/>
        <dbReference type="ChEBI" id="CHEBI:78809"/>
        <dbReference type="EC" id="2.3.1.181"/>
    </reaction>
</comment>
<dbReference type="InterPro" id="IPR045864">
    <property type="entry name" value="aa-tRNA-synth_II/BPL/LPL"/>
</dbReference>
<protein>
    <recommendedName>
        <fullName evidence="5 6">Octanoyltransferase</fullName>
        <ecNumber evidence="5 6">2.3.1.181</ecNumber>
    </recommendedName>
    <alternativeName>
        <fullName evidence="5">Lipoate-protein ligase B</fullName>
    </alternativeName>
    <alternativeName>
        <fullName evidence="5">Lipoyl/octanoyl transferase</fullName>
    </alternativeName>
    <alternativeName>
        <fullName evidence="5">Octanoyl-[acyl-carrier-protein]-protein N-octanoyltransferase</fullName>
    </alternativeName>
</protein>
<dbReference type="PROSITE" id="PS51733">
    <property type="entry name" value="BPL_LPL_CATALYTIC"/>
    <property type="match status" value="1"/>
</dbReference>
<dbReference type="PROSITE" id="PS01313">
    <property type="entry name" value="LIPB"/>
    <property type="match status" value="1"/>
</dbReference>
<dbReference type="PANTHER" id="PTHR10993">
    <property type="entry name" value="OCTANOYLTRANSFERASE"/>
    <property type="match status" value="1"/>
</dbReference>
<proteinExistence type="inferred from homology"/>
<keyword evidence="9" id="KW-1185">Reference proteome</keyword>
<sequence length="221" mass="24163">MQELNLLDRGPIPYMEGDRIQREVFEQVAAGERDHTLIVAQFEATYTAGRQTKPEDILNSDLPVVRIDRGGSVTWHGPGQLVIYPIVKLAPPADRIKYIRAVEAAVIEAAQDTWNIPATTIEGKAGAWLRDPDRKICAIGLKVARDTTMHGVAFNIDPDFSNAFTGIIPCGLVGMGVTSLKAEGVSATVDEVRVALVKKLREKLDPLLETIRLETISEGAH</sequence>
<evidence type="ECO:0000256" key="6">
    <source>
        <dbReference type="PIRNR" id="PIRNR016262"/>
    </source>
</evidence>
<name>A0ABU3IF33_9ACTO</name>
<dbReference type="NCBIfam" id="TIGR00214">
    <property type="entry name" value="lipB"/>
    <property type="match status" value="1"/>
</dbReference>
<dbReference type="PANTHER" id="PTHR10993:SF7">
    <property type="entry name" value="LIPOYLTRANSFERASE 2, MITOCHONDRIAL-RELATED"/>
    <property type="match status" value="1"/>
</dbReference>
<evidence type="ECO:0000259" key="7">
    <source>
        <dbReference type="PROSITE" id="PS51733"/>
    </source>
</evidence>
<gene>
    <name evidence="5 8" type="primary">lipB</name>
    <name evidence="8" type="ORF">QS713_08430</name>
</gene>
<dbReference type="InterPro" id="IPR020605">
    <property type="entry name" value="Octanoyltransferase_CS"/>
</dbReference>
<feature type="domain" description="BPL/LPL catalytic" evidence="7">
    <location>
        <begin position="31"/>
        <end position="208"/>
    </location>
</feature>
<accession>A0ABU3IF33</accession>
<evidence type="ECO:0000256" key="4">
    <source>
        <dbReference type="ARBA" id="ARBA00024732"/>
    </source>
</evidence>
<comment type="similarity">
    <text evidence="5 6">Belongs to the LipB family.</text>
</comment>
<dbReference type="InterPro" id="IPR004143">
    <property type="entry name" value="BPL_LPL_catalytic"/>
</dbReference>
<feature type="binding site" evidence="5">
    <location>
        <begin position="151"/>
        <end position="153"/>
    </location>
    <ligand>
        <name>substrate</name>
    </ligand>
</feature>
<evidence type="ECO:0000256" key="5">
    <source>
        <dbReference type="HAMAP-Rule" id="MF_00013"/>
    </source>
</evidence>
<evidence type="ECO:0000256" key="2">
    <source>
        <dbReference type="ARBA" id="ARBA00022679"/>
    </source>
</evidence>
<dbReference type="RefSeq" id="WP_313274453.1">
    <property type="nucleotide sequence ID" value="NZ_JASXSX010000005.1"/>
</dbReference>
<evidence type="ECO:0000313" key="9">
    <source>
        <dbReference type="Proteomes" id="UP001247542"/>
    </source>
</evidence>
<comment type="pathway">
    <text evidence="1 5 6">Protein modification; protein lipoylation via endogenous pathway; protein N(6)-(lipoyl)lysine from octanoyl-[acyl-carrier-protein]: step 1/2.</text>
</comment>
<keyword evidence="5" id="KW-0963">Cytoplasm</keyword>
<feature type="site" description="Lowers pKa of active site Cys" evidence="5">
    <location>
        <position position="135"/>
    </location>
</feature>
<comment type="caution">
    <text evidence="8">The sequence shown here is derived from an EMBL/GenBank/DDBJ whole genome shotgun (WGS) entry which is preliminary data.</text>
</comment>
<dbReference type="HAMAP" id="MF_00013">
    <property type="entry name" value="LipB"/>
    <property type="match status" value="1"/>
</dbReference>
<dbReference type="Proteomes" id="UP001247542">
    <property type="component" value="Unassembled WGS sequence"/>
</dbReference>